<feature type="region of interest" description="Disordered" evidence="3">
    <location>
        <begin position="1"/>
        <end position="218"/>
    </location>
</feature>
<dbReference type="GO" id="GO:0004806">
    <property type="term" value="F:triacylglycerol lipase activity"/>
    <property type="evidence" value="ECO:0007669"/>
    <property type="project" value="TreeGrafter"/>
</dbReference>
<keyword evidence="1 2" id="KW-0443">Lipid metabolism</keyword>
<evidence type="ECO:0000256" key="1">
    <source>
        <dbReference type="ARBA" id="ARBA00023098"/>
    </source>
</evidence>
<feature type="region of interest" description="Disordered" evidence="3">
    <location>
        <begin position="756"/>
        <end position="828"/>
    </location>
</feature>
<name>A0A8J5N3N9_HOMAM</name>
<feature type="short sequence motif" description="GXSXG" evidence="2">
    <location>
        <begin position="1374"/>
        <end position="1378"/>
    </location>
</feature>
<feature type="active site" description="Nucleophile" evidence="2">
    <location>
        <position position="1376"/>
    </location>
</feature>
<feature type="compositionally biased region" description="Basic and acidic residues" evidence="3">
    <location>
        <begin position="1191"/>
        <end position="1207"/>
    </location>
</feature>
<organism evidence="5 6">
    <name type="scientific">Homarus americanus</name>
    <name type="common">American lobster</name>
    <dbReference type="NCBI Taxonomy" id="6706"/>
    <lineage>
        <taxon>Eukaryota</taxon>
        <taxon>Metazoa</taxon>
        <taxon>Ecdysozoa</taxon>
        <taxon>Arthropoda</taxon>
        <taxon>Crustacea</taxon>
        <taxon>Multicrustacea</taxon>
        <taxon>Malacostraca</taxon>
        <taxon>Eumalacostraca</taxon>
        <taxon>Eucarida</taxon>
        <taxon>Decapoda</taxon>
        <taxon>Pleocyemata</taxon>
        <taxon>Astacidea</taxon>
        <taxon>Nephropoidea</taxon>
        <taxon>Nephropidae</taxon>
        <taxon>Homarus</taxon>
    </lineage>
</organism>
<dbReference type="SUPFAM" id="SSF52151">
    <property type="entry name" value="FabD/lysophospholipase-like"/>
    <property type="match status" value="1"/>
</dbReference>
<feature type="region of interest" description="Disordered" evidence="3">
    <location>
        <begin position="843"/>
        <end position="980"/>
    </location>
</feature>
<dbReference type="PANTHER" id="PTHR12406:SF7">
    <property type="entry name" value="PATATIN-LIKE PHOSPHOLIPASE DOMAIN-CONTAINING PROTEIN 4"/>
    <property type="match status" value="1"/>
</dbReference>
<comment type="caution">
    <text evidence="5">The sequence shown here is derived from an EMBL/GenBank/DDBJ whole genome shotgun (WGS) entry which is preliminary data.</text>
</comment>
<dbReference type="InterPro" id="IPR033562">
    <property type="entry name" value="PLPL"/>
</dbReference>
<feature type="domain" description="PNPLA" evidence="4">
    <location>
        <begin position="1341"/>
        <end position="1508"/>
    </location>
</feature>
<reference evidence="5" key="1">
    <citation type="journal article" date="2021" name="Sci. Adv.">
        <title>The American lobster genome reveals insights on longevity, neural, and immune adaptations.</title>
        <authorList>
            <person name="Polinski J.M."/>
            <person name="Zimin A.V."/>
            <person name="Clark K.F."/>
            <person name="Kohn A.B."/>
            <person name="Sadowski N."/>
            <person name="Timp W."/>
            <person name="Ptitsyn A."/>
            <person name="Khanna P."/>
            <person name="Romanova D.Y."/>
            <person name="Williams P."/>
            <person name="Greenwood S.J."/>
            <person name="Moroz L.L."/>
            <person name="Walt D.R."/>
            <person name="Bodnar A.G."/>
        </authorList>
    </citation>
    <scope>NUCLEOTIDE SEQUENCE</scope>
    <source>
        <strain evidence="5">GMGI-L3</strain>
    </source>
</reference>
<evidence type="ECO:0000256" key="3">
    <source>
        <dbReference type="SAM" id="MobiDB-lite"/>
    </source>
</evidence>
<keyword evidence="2" id="KW-0442">Lipid degradation</keyword>
<dbReference type="InterPro" id="IPR002641">
    <property type="entry name" value="PNPLA_dom"/>
</dbReference>
<keyword evidence="6" id="KW-1185">Reference proteome</keyword>
<feature type="short sequence motif" description="DGA/G" evidence="2">
    <location>
        <begin position="1495"/>
        <end position="1497"/>
    </location>
</feature>
<dbReference type="PROSITE" id="PS51635">
    <property type="entry name" value="PNPLA"/>
    <property type="match status" value="1"/>
</dbReference>
<dbReference type="GO" id="GO:0016020">
    <property type="term" value="C:membrane"/>
    <property type="evidence" value="ECO:0007669"/>
    <property type="project" value="TreeGrafter"/>
</dbReference>
<feature type="compositionally biased region" description="Polar residues" evidence="3">
    <location>
        <begin position="539"/>
        <end position="558"/>
    </location>
</feature>
<dbReference type="GO" id="GO:0005737">
    <property type="term" value="C:cytoplasm"/>
    <property type="evidence" value="ECO:0007669"/>
    <property type="project" value="TreeGrafter"/>
</dbReference>
<feature type="compositionally biased region" description="Polar residues" evidence="3">
    <location>
        <begin position="892"/>
        <end position="911"/>
    </location>
</feature>
<dbReference type="Proteomes" id="UP000747542">
    <property type="component" value="Unassembled WGS sequence"/>
</dbReference>
<feature type="compositionally biased region" description="Basic and acidic residues" evidence="3">
    <location>
        <begin position="269"/>
        <end position="335"/>
    </location>
</feature>
<dbReference type="PANTHER" id="PTHR12406">
    <property type="entry name" value="CALCIUM-INDEPENDENT PHOSPHOLIPASE A2 IPLA2 -RELATED"/>
    <property type="match status" value="1"/>
</dbReference>
<feature type="compositionally biased region" description="Acidic residues" evidence="3">
    <location>
        <begin position="258"/>
        <end position="267"/>
    </location>
</feature>
<accession>A0A8J5N3N9</accession>
<feature type="compositionally biased region" description="Basic and acidic residues" evidence="3">
    <location>
        <begin position="630"/>
        <end position="655"/>
    </location>
</feature>
<feature type="short sequence motif" description="GXGXXG" evidence="2">
    <location>
        <begin position="1345"/>
        <end position="1350"/>
    </location>
</feature>
<dbReference type="Gene3D" id="3.40.1090.10">
    <property type="entry name" value="Cytosolic phospholipase A2 catalytic domain"/>
    <property type="match status" value="1"/>
</dbReference>
<feature type="compositionally biased region" description="Polar residues" evidence="3">
    <location>
        <begin position="55"/>
        <end position="64"/>
    </location>
</feature>
<protein>
    <submittedName>
        <fullName evidence="5">Patatin-like phospholipase domain-containing protein 2-like 1</fullName>
    </submittedName>
</protein>
<feature type="region of interest" description="Disordered" evidence="3">
    <location>
        <begin position="528"/>
        <end position="737"/>
    </location>
</feature>
<feature type="compositionally biased region" description="Low complexity" evidence="3">
    <location>
        <begin position="109"/>
        <end position="128"/>
    </location>
</feature>
<evidence type="ECO:0000313" key="5">
    <source>
        <dbReference type="EMBL" id="KAG7172587.1"/>
    </source>
</evidence>
<feature type="compositionally biased region" description="Basic and acidic residues" evidence="3">
    <location>
        <begin position="73"/>
        <end position="84"/>
    </location>
</feature>
<feature type="compositionally biased region" description="Polar residues" evidence="3">
    <location>
        <begin position="94"/>
        <end position="104"/>
    </location>
</feature>
<dbReference type="InterPro" id="IPR016035">
    <property type="entry name" value="Acyl_Trfase/lysoPLipase"/>
</dbReference>
<feature type="compositionally biased region" description="Basic and acidic residues" evidence="3">
    <location>
        <begin position="921"/>
        <end position="938"/>
    </location>
</feature>
<feature type="region of interest" description="Disordered" evidence="3">
    <location>
        <begin position="243"/>
        <end position="335"/>
    </location>
</feature>
<evidence type="ECO:0000256" key="2">
    <source>
        <dbReference type="PROSITE-ProRule" id="PRU01161"/>
    </source>
</evidence>
<evidence type="ECO:0000259" key="4">
    <source>
        <dbReference type="PROSITE" id="PS51635"/>
    </source>
</evidence>
<dbReference type="GO" id="GO:0055088">
    <property type="term" value="P:lipid homeostasis"/>
    <property type="evidence" value="ECO:0007669"/>
    <property type="project" value="TreeGrafter"/>
</dbReference>
<feature type="region of interest" description="Disordered" evidence="3">
    <location>
        <begin position="476"/>
        <end position="516"/>
    </location>
</feature>
<dbReference type="Pfam" id="PF01734">
    <property type="entry name" value="Patatin"/>
    <property type="match status" value="1"/>
</dbReference>
<evidence type="ECO:0000313" key="6">
    <source>
        <dbReference type="Proteomes" id="UP000747542"/>
    </source>
</evidence>
<proteinExistence type="predicted"/>
<dbReference type="EMBL" id="JAHLQT010010484">
    <property type="protein sequence ID" value="KAG7172587.1"/>
    <property type="molecule type" value="Genomic_DNA"/>
</dbReference>
<feature type="compositionally biased region" description="Basic and acidic residues" evidence="3">
    <location>
        <begin position="1102"/>
        <end position="1163"/>
    </location>
</feature>
<feature type="compositionally biased region" description="Basic and acidic residues" evidence="3">
    <location>
        <begin position="1068"/>
        <end position="1092"/>
    </location>
</feature>
<dbReference type="GO" id="GO:0005811">
    <property type="term" value="C:lipid droplet"/>
    <property type="evidence" value="ECO:0007669"/>
    <property type="project" value="TreeGrafter"/>
</dbReference>
<gene>
    <name evidence="5" type="primary">Pnpla2-L1</name>
    <name evidence="5" type="ORF">Hamer_G006795</name>
</gene>
<keyword evidence="2" id="KW-0378">Hydrolase</keyword>
<feature type="compositionally biased region" description="Acidic residues" evidence="3">
    <location>
        <begin position="1169"/>
        <end position="1182"/>
    </location>
</feature>
<sequence length="1580" mass="175548">MEYNGESYWRGSGNSGQDIMSIPDIKITDTNLDNMEEQSHSASGADPKYHRRKSSTGSITNMRYQAQADDEREEHLNTRRESSRRMSSTGSISEFQDTETSMQDRQPRRSSTSSSNGRTARSRSGSTAEFQYSSAEDERQLLVDTSTVFSLPDLHDYMTSPKPSEGKLIPVSVNEPPAGKETPGSVRETITSTERDKSLSVSGSSPDKRRRRSINDISFNIQPRKSIAEFTPKMQEQIAKFEPLLNDHRSGDMSSDMDYQELTEGDGPEMSRRRSTMDNDVSEMGRRRSTRNDDVPEMGRRRSTRNDDGPEMEMGRRRSTREDDITDLGRRRSTREDAPYMDLQGLNTEDIPNMERRPSIKKKIQEMEHRKSMSEDMAALEHHLSTNENNGNMEYREALDADDEMIPEQMAVPKIQVHSFSDLVDENSEDAADLDERSLKLAEPYLKYRKSISELEPYLQFQDEVSKLTPEIQAQWSTTEAETRGSLDIQGHSSGSNCPSDDENDEPNNENRPDVADGLQAHMTSILSMSDTEPKESDNIQSSWSLTGSRDSINGKKSQQTRDSESEAADPASSGSEGESDLDVNWKLGEPVPNLEYRRSISDIVRGGGSSGESEPELMNYRETGEGEEEPQHPDSRRSSGEHEPTPGDEPRKSIGIEMLDSLVHQQSSEPIPAHKSPIPPDSQEDDAQWSMNETPVISAADMGVRSPRDLEAPSPRESATFLETGETELAVSEEPRRKSISMTVMDFLTSRFSGVQEAQDSPAPQAEVQDSCSEVCGLTEGSASDQEVHSPRGSTADLEAPSPRESATFLETGETELAVSEEPRRKSISMAVMDFLTSRFSGVQEAQDSPAPQAEVQDSCSEVCGLTEGSASDQEVHSPRGSTAGLDTRSPRGSTAGSEDQSPGDTTALSESHWPPRGSNDMEDRRSSRDSVDEDHKSRKSSVGALEGRISPRGSVGDVKSHRSPRGSTAGLDDTKTYRKTIPVMNYPGEEDTDWAAESQTKNHKSVGDAVPGFQGLRSFLETAQNGKSNNELFPVVTNEPRKSIGMEMFNYLVRRFSNVEPGQDFEPERPLERDAQKSPRASFDAKDNRSSCRGSTSDLDANRSPRGSRSDLDNNRSPRGSRTDLDANRSPRGSRTDLDANRSPRGSRSDLNDRHSSEKIVDNISSNEEELLDSVDDSGSDLETSWTVNKEDSDSKSLSRYPENRSEIQKYSPVNEMASIYSSRRGSMKKREITEYYQMDIETGDLYYYEAPDLFTSLFHHIMTILCLPDLDMVEYELPLPSEDDLGNPGMMEDPSELQILGEKLMQCVKRLDGSEGWTTMDNIQKDKIKKKLESITAVTFCGCGFLGGYLVGAATYIQEHAPGLLRGRLGGSSVGSLIATCIVCDVPLQAVRETILKTAKASRAYLFGPLSPFFPLEEPLLKNLLKMLPEDAHIRASGRLFLSLTRASTLTNEVVSEYKTRDELVRAVLCCCFLPGISGFSAPTFQGRRYVDGGMSNNMPLKGPTTLSINVFAGEFDISPDEDDTNYGPTTVFNQTLEMSMENLRKFYLAIVPPESEELDVYYDRGYADARKYITGH</sequence>
<dbReference type="GO" id="GO:0019433">
    <property type="term" value="P:triglyceride catabolic process"/>
    <property type="evidence" value="ECO:0007669"/>
    <property type="project" value="TreeGrafter"/>
</dbReference>
<feature type="region of interest" description="Disordered" evidence="3">
    <location>
        <begin position="1063"/>
        <end position="1207"/>
    </location>
</feature>
<feature type="active site" description="Proton acceptor" evidence="2">
    <location>
        <position position="1495"/>
    </location>
</feature>